<evidence type="ECO:0000256" key="2">
    <source>
        <dbReference type="ARBA" id="ARBA00008072"/>
    </source>
</evidence>
<keyword evidence="5" id="KW-0560">Oxidoreductase</keyword>
<dbReference type="InterPro" id="IPR020843">
    <property type="entry name" value="ER"/>
</dbReference>
<dbReference type="InterPro" id="IPR036291">
    <property type="entry name" value="NAD(P)-bd_dom_sf"/>
</dbReference>
<dbReference type="Pfam" id="PF00107">
    <property type="entry name" value="ADH_zinc_N"/>
    <property type="match status" value="1"/>
</dbReference>
<evidence type="ECO:0000259" key="11">
    <source>
        <dbReference type="SMART" id="SM00829"/>
    </source>
</evidence>
<dbReference type="PROSITE" id="PS00059">
    <property type="entry name" value="ADH_ZINC"/>
    <property type="match status" value="1"/>
</dbReference>
<dbReference type="GO" id="GO:0003939">
    <property type="term" value="F:L-iditol 2-dehydrogenase (NAD+) activity"/>
    <property type="evidence" value="ECO:0007669"/>
    <property type="project" value="TreeGrafter"/>
</dbReference>
<dbReference type="FunFam" id="3.40.50.720:FF:000068">
    <property type="entry name" value="Sorbitol dehydrogenase"/>
    <property type="match status" value="1"/>
</dbReference>
<evidence type="ECO:0000256" key="9">
    <source>
        <dbReference type="RuleBase" id="RU361277"/>
    </source>
</evidence>
<comment type="similarity">
    <text evidence="2 9">Belongs to the zinc-containing alcohol dehydrogenase family.</text>
</comment>
<feature type="transmembrane region" description="Helical" evidence="10">
    <location>
        <begin position="193"/>
        <end position="217"/>
    </location>
</feature>
<dbReference type="PANTHER" id="PTHR43161:SF9">
    <property type="entry name" value="SORBITOL DEHYDROGENASE"/>
    <property type="match status" value="1"/>
</dbReference>
<keyword evidence="4 9" id="KW-0862">Zinc</keyword>
<keyword evidence="3 9" id="KW-0479">Metal-binding</keyword>
<keyword evidence="10" id="KW-0812">Transmembrane</keyword>
<dbReference type="SMART" id="SM00829">
    <property type="entry name" value="PKS_ER"/>
    <property type="match status" value="1"/>
</dbReference>
<dbReference type="CDD" id="cd05285">
    <property type="entry name" value="sorbitol_DH"/>
    <property type="match status" value="1"/>
</dbReference>
<dbReference type="PANTHER" id="PTHR43161">
    <property type="entry name" value="SORBITOL DEHYDROGENASE"/>
    <property type="match status" value="1"/>
</dbReference>
<evidence type="ECO:0000256" key="5">
    <source>
        <dbReference type="ARBA" id="ARBA00023002"/>
    </source>
</evidence>
<proteinExistence type="inferred from homology"/>
<keyword evidence="10" id="KW-0472">Membrane</keyword>
<evidence type="ECO:0000256" key="10">
    <source>
        <dbReference type="SAM" id="Phobius"/>
    </source>
</evidence>
<dbReference type="InterPro" id="IPR045306">
    <property type="entry name" value="SDH-like"/>
</dbReference>
<evidence type="ECO:0000256" key="6">
    <source>
        <dbReference type="ARBA" id="ARBA00023027"/>
    </source>
</evidence>
<dbReference type="GO" id="GO:0006062">
    <property type="term" value="P:sorbitol catabolic process"/>
    <property type="evidence" value="ECO:0007669"/>
    <property type="project" value="TreeGrafter"/>
</dbReference>
<evidence type="ECO:0000313" key="13">
    <source>
        <dbReference type="Proteomes" id="UP001461498"/>
    </source>
</evidence>
<dbReference type="InterPro" id="IPR011032">
    <property type="entry name" value="GroES-like_sf"/>
</dbReference>
<keyword evidence="10" id="KW-1133">Transmembrane helix</keyword>
<evidence type="ECO:0000256" key="1">
    <source>
        <dbReference type="ARBA" id="ARBA00001947"/>
    </source>
</evidence>
<evidence type="ECO:0000256" key="8">
    <source>
        <dbReference type="ARBA" id="ARBA00032485"/>
    </source>
</evidence>
<dbReference type="SUPFAM" id="SSF51735">
    <property type="entry name" value="NAD(P)-binding Rossmann-fold domains"/>
    <property type="match status" value="1"/>
</dbReference>
<gene>
    <name evidence="12" type="ORF">O3M35_008581</name>
</gene>
<evidence type="ECO:0000256" key="3">
    <source>
        <dbReference type="ARBA" id="ARBA00022723"/>
    </source>
</evidence>
<dbReference type="Gene3D" id="3.40.50.720">
    <property type="entry name" value="NAD(P)-binding Rossmann-like Domain"/>
    <property type="match status" value="1"/>
</dbReference>
<comment type="cofactor">
    <cofactor evidence="1 9">
        <name>Zn(2+)</name>
        <dbReference type="ChEBI" id="CHEBI:29105"/>
    </cofactor>
</comment>
<name>A0AAW1D9F3_9HEMI</name>
<dbReference type="InterPro" id="IPR013154">
    <property type="entry name" value="ADH-like_N"/>
</dbReference>
<dbReference type="AlphaFoldDB" id="A0AAW1D9F3"/>
<dbReference type="Pfam" id="PF08240">
    <property type="entry name" value="ADH_N"/>
    <property type="match status" value="1"/>
</dbReference>
<dbReference type="InterPro" id="IPR002328">
    <property type="entry name" value="ADH_Zn_CS"/>
</dbReference>
<dbReference type="EMBL" id="JAPXFL010000005">
    <property type="protein sequence ID" value="KAK9506693.1"/>
    <property type="molecule type" value="Genomic_DNA"/>
</dbReference>
<dbReference type="Gene3D" id="3.90.180.10">
    <property type="entry name" value="Medium-chain alcohol dehydrogenases, catalytic domain"/>
    <property type="match status" value="1"/>
</dbReference>
<dbReference type="InterPro" id="IPR013149">
    <property type="entry name" value="ADH-like_C"/>
</dbReference>
<keyword evidence="6" id="KW-0520">NAD</keyword>
<sequence length="380" mass="41354">MSRPCYITWLQFDKAWHLIRTVSIGYVFDMPTKNLTAVLYKINDLRLEDRPVPEPKEGEVLLKMGCVGICGSDVHYLVHGRISDFIVKEPMIMGHEASGTVVKLGPNVKNLAIGDRVAIEPGVPCRKCSFCKEGKYNLCGEMIFCATPPVHGNLSQFYTHAADFCYKLPDHVSLEEGALLEPLSVGVHACRQAAVGLGSIVLVLGAGPIGLVTVLVAKAMGASKIIVIDLMQNRLDIARNCGADITYKIETSDSVEKVCKALTELIGEPPTTTIDCCGVQTTACIGIEITKPGGTYVLVGMGANEVKVPLVKTCIKEIQIKGMFRYCNDYPLALAMVAKGNVDVKQLITHTYKLEQTLEAFERAKTGSGNPIKIMIYCNQ</sequence>
<accession>A0AAW1D9F3</accession>
<protein>
    <recommendedName>
        <fullName evidence="7">Sorbitol dehydrogenase</fullName>
    </recommendedName>
    <alternativeName>
        <fullName evidence="8">Polyol dehydrogenase</fullName>
    </alternativeName>
</protein>
<dbReference type="GO" id="GO:0008270">
    <property type="term" value="F:zinc ion binding"/>
    <property type="evidence" value="ECO:0007669"/>
    <property type="project" value="InterPro"/>
</dbReference>
<comment type="caution">
    <text evidence="12">The sequence shown here is derived from an EMBL/GenBank/DDBJ whole genome shotgun (WGS) entry which is preliminary data.</text>
</comment>
<organism evidence="12 13">
    <name type="scientific">Rhynocoris fuscipes</name>
    <dbReference type="NCBI Taxonomy" id="488301"/>
    <lineage>
        <taxon>Eukaryota</taxon>
        <taxon>Metazoa</taxon>
        <taxon>Ecdysozoa</taxon>
        <taxon>Arthropoda</taxon>
        <taxon>Hexapoda</taxon>
        <taxon>Insecta</taxon>
        <taxon>Pterygota</taxon>
        <taxon>Neoptera</taxon>
        <taxon>Paraneoptera</taxon>
        <taxon>Hemiptera</taxon>
        <taxon>Heteroptera</taxon>
        <taxon>Panheteroptera</taxon>
        <taxon>Cimicomorpha</taxon>
        <taxon>Reduviidae</taxon>
        <taxon>Harpactorinae</taxon>
        <taxon>Harpactorini</taxon>
        <taxon>Rhynocoris</taxon>
    </lineage>
</organism>
<reference evidence="12 13" key="1">
    <citation type="submission" date="2022-12" db="EMBL/GenBank/DDBJ databases">
        <title>Chromosome-level genome assembly of true bugs.</title>
        <authorList>
            <person name="Ma L."/>
            <person name="Li H."/>
        </authorList>
    </citation>
    <scope>NUCLEOTIDE SEQUENCE [LARGE SCALE GENOMIC DNA]</scope>
    <source>
        <strain evidence="12">Lab_2022b</strain>
    </source>
</reference>
<evidence type="ECO:0000256" key="7">
    <source>
        <dbReference type="ARBA" id="ARBA00026132"/>
    </source>
</evidence>
<evidence type="ECO:0000256" key="4">
    <source>
        <dbReference type="ARBA" id="ARBA00022833"/>
    </source>
</evidence>
<keyword evidence="13" id="KW-1185">Reference proteome</keyword>
<dbReference type="SUPFAM" id="SSF50129">
    <property type="entry name" value="GroES-like"/>
    <property type="match status" value="1"/>
</dbReference>
<evidence type="ECO:0000313" key="12">
    <source>
        <dbReference type="EMBL" id="KAK9506693.1"/>
    </source>
</evidence>
<dbReference type="Proteomes" id="UP001461498">
    <property type="component" value="Unassembled WGS sequence"/>
</dbReference>
<feature type="domain" description="Enoyl reductase (ER)" evidence="11">
    <location>
        <begin position="42"/>
        <end position="376"/>
    </location>
</feature>